<feature type="region of interest" description="Disordered" evidence="1">
    <location>
        <begin position="142"/>
        <end position="185"/>
    </location>
</feature>
<sequence length="221" mass="22791">MPTPRSALAWMWIVLCALVLQVSKRDREKCVANSPDVTDRLCDLMTCDVVVLYHDALQATAQATSSATSAPNSAGVGSSEELCSLHQILGTESGGHPIGPLTPNRSCMGMTTASSLSINGQTLPSSGILTIFGPTASGSFTGSLPSSTASSPPSTPSSASRTATSTAPASSSTPNSARPRPAPPAPASWIARQNILILLFTTFALLAGVTYFLDELLTLLV</sequence>
<protein>
    <submittedName>
        <fullName evidence="3">Uncharacterized protein</fullName>
    </submittedName>
</protein>
<accession>A0A317XWH0</accession>
<organism evidence="3 4">
    <name type="scientific">Testicularia cyperi</name>
    <dbReference type="NCBI Taxonomy" id="1882483"/>
    <lineage>
        <taxon>Eukaryota</taxon>
        <taxon>Fungi</taxon>
        <taxon>Dikarya</taxon>
        <taxon>Basidiomycota</taxon>
        <taxon>Ustilaginomycotina</taxon>
        <taxon>Ustilaginomycetes</taxon>
        <taxon>Ustilaginales</taxon>
        <taxon>Anthracoideaceae</taxon>
        <taxon>Testicularia</taxon>
    </lineage>
</organism>
<dbReference type="InParanoid" id="A0A317XWH0"/>
<dbReference type="Proteomes" id="UP000246740">
    <property type="component" value="Unassembled WGS sequence"/>
</dbReference>
<feature type="transmembrane region" description="Helical" evidence="2">
    <location>
        <begin position="195"/>
        <end position="213"/>
    </location>
</feature>
<proteinExistence type="predicted"/>
<name>A0A317XWH0_9BASI</name>
<feature type="transmembrane region" description="Helical" evidence="2">
    <location>
        <begin position="6"/>
        <end position="23"/>
    </location>
</feature>
<feature type="compositionally biased region" description="Low complexity" evidence="1">
    <location>
        <begin position="145"/>
        <end position="179"/>
    </location>
</feature>
<keyword evidence="2" id="KW-0812">Transmembrane</keyword>
<evidence type="ECO:0000256" key="1">
    <source>
        <dbReference type="SAM" id="MobiDB-lite"/>
    </source>
</evidence>
<gene>
    <name evidence="3" type="ORF">BCV70DRAFT_196845</name>
</gene>
<dbReference type="OrthoDB" id="2553342at2759"/>
<keyword evidence="2" id="KW-1133">Transmembrane helix</keyword>
<dbReference type="EMBL" id="KZ819188">
    <property type="protein sequence ID" value="PWZ02604.1"/>
    <property type="molecule type" value="Genomic_DNA"/>
</dbReference>
<dbReference type="AlphaFoldDB" id="A0A317XWH0"/>
<keyword evidence="4" id="KW-1185">Reference proteome</keyword>
<evidence type="ECO:0000313" key="4">
    <source>
        <dbReference type="Proteomes" id="UP000246740"/>
    </source>
</evidence>
<evidence type="ECO:0000256" key="2">
    <source>
        <dbReference type="SAM" id="Phobius"/>
    </source>
</evidence>
<evidence type="ECO:0000313" key="3">
    <source>
        <dbReference type="EMBL" id="PWZ02604.1"/>
    </source>
</evidence>
<keyword evidence="2" id="KW-0472">Membrane</keyword>
<reference evidence="3 4" key="1">
    <citation type="journal article" date="2018" name="Mol. Biol. Evol.">
        <title>Broad Genomic Sampling Reveals a Smut Pathogenic Ancestry of the Fungal Clade Ustilaginomycotina.</title>
        <authorList>
            <person name="Kijpornyongpan T."/>
            <person name="Mondo S.J."/>
            <person name="Barry K."/>
            <person name="Sandor L."/>
            <person name="Lee J."/>
            <person name="Lipzen A."/>
            <person name="Pangilinan J."/>
            <person name="LaButti K."/>
            <person name="Hainaut M."/>
            <person name="Henrissat B."/>
            <person name="Grigoriev I.V."/>
            <person name="Spatafora J.W."/>
            <person name="Aime M.C."/>
        </authorList>
    </citation>
    <scope>NUCLEOTIDE SEQUENCE [LARGE SCALE GENOMIC DNA]</scope>
    <source>
        <strain evidence="3 4">MCA 3645</strain>
    </source>
</reference>